<evidence type="ECO:0000313" key="2">
    <source>
        <dbReference type="EnsemblPlants" id="KRH01636"/>
    </source>
</evidence>
<evidence type="ECO:0000313" key="3">
    <source>
        <dbReference type="Proteomes" id="UP000008827"/>
    </source>
</evidence>
<reference evidence="1 2" key="1">
    <citation type="journal article" date="2010" name="Nature">
        <title>Genome sequence of the palaeopolyploid soybean.</title>
        <authorList>
            <person name="Schmutz J."/>
            <person name="Cannon S.B."/>
            <person name="Schlueter J."/>
            <person name="Ma J."/>
            <person name="Mitros T."/>
            <person name="Nelson W."/>
            <person name="Hyten D.L."/>
            <person name="Song Q."/>
            <person name="Thelen J.J."/>
            <person name="Cheng J."/>
            <person name="Xu D."/>
            <person name="Hellsten U."/>
            <person name="May G.D."/>
            <person name="Yu Y."/>
            <person name="Sakurai T."/>
            <person name="Umezawa T."/>
            <person name="Bhattacharyya M.K."/>
            <person name="Sandhu D."/>
            <person name="Valliyodan B."/>
            <person name="Lindquist E."/>
            <person name="Peto M."/>
            <person name="Grant D."/>
            <person name="Shu S."/>
            <person name="Goodstein D."/>
            <person name="Barry K."/>
            <person name="Futrell-Griggs M."/>
            <person name="Abernathy B."/>
            <person name="Du J."/>
            <person name="Tian Z."/>
            <person name="Zhu L."/>
            <person name="Gill N."/>
            <person name="Joshi T."/>
            <person name="Libault M."/>
            <person name="Sethuraman A."/>
            <person name="Zhang X.-C."/>
            <person name="Shinozaki K."/>
            <person name="Nguyen H.T."/>
            <person name="Wing R.A."/>
            <person name="Cregan P."/>
            <person name="Specht J."/>
            <person name="Grimwood J."/>
            <person name="Rokhsar D."/>
            <person name="Stacey G."/>
            <person name="Shoemaker R.C."/>
            <person name="Jackson S.A."/>
        </authorList>
    </citation>
    <scope>NUCLEOTIDE SEQUENCE</scope>
    <source>
        <strain evidence="2">cv. Williams 82</strain>
        <tissue evidence="1">Callus</tissue>
    </source>
</reference>
<dbReference type="Gramene" id="KRH01636">
    <property type="protein sequence ID" value="KRH01636"/>
    <property type="gene ID" value="GLYMA_18G289400"/>
</dbReference>
<protein>
    <submittedName>
        <fullName evidence="1 2">Uncharacterized protein</fullName>
    </submittedName>
</protein>
<proteinExistence type="predicted"/>
<accession>A0A0R0FHD8</accession>
<dbReference type="AlphaFoldDB" id="A0A0R0FHD8"/>
<keyword evidence="3" id="KW-1185">Reference proteome</keyword>
<reference evidence="2" key="2">
    <citation type="submission" date="2018-02" db="UniProtKB">
        <authorList>
            <consortium name="EnsemblPlants"/>
        </authorList>
    </citation>
    <scope>IDENTIFICATION</scope>
    <source>
        <strain evidence="2">Williams 82</strain>
    </source>
</reference>
<gene>
    <name evidence="1" type="ORF">GLYMA_18G289400</name>
</gene>
<dbReference type="Proteomes" id="UP000008827">
    <property type="component" value="Chromosome 18"/>
</dbReference>
<dbReference type="EMBL" id="CM000851">
    <property type="protein sequence ID" value="KRH01636.1"/>
    <property type="molecule type" value="Genomic_DNA"/>
</dbReference>
<evidence type="ECO:0000313" key="1">
    <source>
        <dbReference type="EMBL" id="KRH01636.1"/>
    </source>
</evidence>
<name>A0A0R0FHD8_SOYBN</name>
<reference evidence="1" key="3">
    <citation type="submission" date="2018-07" db="EMBL/GenBank/DDBJ databases">
        <title>WGS assembly of Glycine max.</title>
        <authorList>
            <person name="Schmutz J."/>
            <person name="Cannon S."/>
            <person name="Schlueter J."/>
            <person name="Ma J."/>
            <person name="Mitros T."/>
            <person name="Nelson W."/>
            <person name="Hyten D."/>
            <person name="Song Q."/>
            <person name="Thelen J."/>
            <person name="Cheng J."/>
            <person name="Xu D."/>
            <person name="Hellsten U."/>
            <person name="May G."/>
            <person name="Yu Y."/>
            <person name="Sakurai T."/>
            <person name="Umezawa T."/>
            <person name="Bhattacharyya M."/>
            <person name="Sandhu D."/>
            <person name="Valliyodan B."/>
            <person name="Lindquist E."/>
            <person name="Peto M."/>
            <person name="Grant D."/>
            <person name="Shu S."/>
            <person name="Goodstein D."/>
            <person name="Barry K."/>
            <person name="Futrell-Griggs M."/>
            <person name="Abernathy B."/>
            <person name="Du J."/>
            <person name="Tian Z."/>
            <person name="Zhu L."/>
            <person name="Gill N."/>
            <person name="Joshi T."/>
            <person name="Libault M."/>
            <person name="Sethuraman A."/>
            <person name="Zhang X."/>
            <person name="Shinozaki K."/>
            <person name="Nguyen H."/>
            <person name="Wing R."/>
            <person name="Cregan P."/>
            <person name="Specht J."/>
            <person name="Grimwood J."/>
            <person name="Rokhsar D."/>
            <person name="Stacey G."/>
            <person name="Shoemaker R."/>
            <person name="Jackson S."/>
        </authorList>
    </citation>
    <scope>NUCLEOTIDE SEQUENCE</scope>
    <source>
        <tissue evidence="1">Callus</tissue>
    </source>
</reference>
<organism evidence="1">
    <name type="scientific">Glycine max</name>
    <name type="common">Soybean</name>
    <name type="synonym">Glycine hispida</name>
    <dbReference type="NCBI Taxonomy" id="3847"/>
    <lineage>
        <taxon>Eukaryota</taxon>
        <taxon>Viridiplantae</taxon>
        <taxon>Streptophyta</taxon>
        <taxon>Embryophyta</taxon>
        <taxon>Tracheophyta</taxon>
        <taxon>Spermatophyta</taxon>
        <taxon>Magnoliopsida</taxon>
        <taxon>eudicotyledons</taxon>
        <taxon>Gunneridae</taxon>
        <taxon>Pentapetalae</taxon>
        <taxon>rosids</taxon>
        <taxon>fabids</taxon>
        <taxon>Fabales</taxon>
        <taxon>Fabaceae</taxon>
        <taxon>Papilionoideae</taxon>
        <taxon>50 kb inversion clade</taxon>
        <taxon>NPAAA clade</taxon>
        <taxon>indigoferoid/millettioid clade</taxon>
        <taxon>Phaseoleae</taxon>
        <taxon>Glycine</taxon>
        <taxon>Glycine subgen. Soja</taxon>
    </lineage>
</organism>
<sequence>MQNWGSEIRESHDLHTSLKRITDLTDNLSRISSINAIGREIVRRHDNVSMFVLYSELSCPNNNVLGAVEVKFCEIWVGVLLVLGFRGPSYLL</sequence>
<dbReference type="EnsemblPlants" id="KRH01636">
    <property type="protein sequence ID" value="KRH01636"/>
    <property type="gene ID" value="GLYMA_18G289400"/>
</dbReference>
<dbReference type="InParanoid" id="A0A0R0FHD8"/>